<dbReference type="Pfam" id="PF03668">
    <property type="entry name" value="RapZ-like_N"/>
    <property type="match status" value="1"/>
</dbReference>
<dbReference type="InterPro" id="IPR027417">
    <property type="entry name" value="P-loop_NTPase"/>
</dbReference>
<protein>
    <submittedName>
        <fullName evidence="7">RNase adapter RapZ</fullName>
    </submittedName>
</protein>
<dbReference type="EMBL" id="PEBD01000005">
    <property type="protein sequence ID" value="PHV67715.1"/>
    <property type="molecule type" value="Genomic_DNA"/>
</dbReference>
<dbReference type="NCBIfam" id="NF003828">
    <property type="entry name" value="PRK05416.1"/>
    <property type="match status" value="1"/>
</dbReference>
<gene>
    <name evidence="7" type="ORF">CSW57_08650</name>
</gene>
<evidence type="ECO:0000313" key="8">
    <source>
        <dbReference type="Proteomes" id="UP000225108"/>
    </source>
</evidence>
<keyword evidence="3 4" id="KW-0342">GTP-binding</keyword>
<evidence type="ECO:0000259" key="5">
    <source>
        <dbReference type="Pfam" id="PF03668"/>
    </source>
</evidence>
<accession>A0A2G3PPK2</accession>
<dbReference type="Proteomes" id="UP000225108">
    <property type="component" value="Unassembled WGS sequence"/>
</dbReference>
<evidence type="ECO:0000256" key="4">
    <source>
        <dbReference type="HAMAP-Rule" id="MF_00636"/>
    </source>
</evidence>
<dbReference type="GO" id="GO:0005525">
    <property type="term" value="F:GTP binding"/>
    <property type="evidence" value="ECO:0007669"/>
    <property type="project" value="UniProtKB-UniRule"/>
</dbReference>
<name>A0A2G3PPK2_WILMA</name>
<evidence type="ECO:0000313" key="7">
    <source>
        <dbReference type="EMBL" id="PHV67715.1"/>
    </source>
</evidence>
<evidence type="ECO:0000256" key="3">
    <source>
        <dbReference type="ARBA" id="ARBA00023134"/>
    </source>
</evidence>
<keyword evidence="2 4" id="KW-0067">ATP-binding</keyword>
<dbReference type="Gene3D" id="3.40.50.300">
    <property type="entry name" value="P-loop containing nucleotide triphosphate hydrolases"/>
    <property type="match status" value="1"/>
</dbReference>
<feature type="domain" description="RapZ-like N-terminal" evidence="5">
    <location>
        <begin position="20"/>
        <end position="172"/>
    </location>
</feature>
<dbReference type="AlphaFoldDB" id="A0A2G3PPK2"/>
<dbReference type="InterPro" id="IPR005337">
    <property type="entry name" value="RapZ-like"/>
</dbReference>
<dbReference type="HAMAP" id="MF_00636">
    <property type="entry name" value="RapZ_like"/>
    <property type="match status" value="1"/>
</dbReference>
<dbReference type="GO" id="GO:0005524">
    <property type="term" value="F:ATP binding"/>
    <property type="evidence" value="ECO:0007669"/>
    <property type="project" value="UniProtKB-UniRule"/>
</dbReference>
<dbReference type="SUPFAM" id="SSF52540">
    <property type="entry name" value="P-loop containing nucleoside triphosphate hydrolases"/>
    <property type="match status" value="1"/>
</dbReference>
<dbReference type="RefSeq" id="WP_099382381.1">
    <property type="nucleotide sequence ID" value="NZ_PEBD01000005.1"/>
</dbReference>
<dbReference type="PANTHER" id="PTHR30448">
    <property type="entry name" value="RNASE ADAPTER PROTEIN RAPZ"/>
    <property type="match status" value="1"/>
</dbReference>
<feature type="domain" description="RapZ C-terminal" evidence="6">
    <location>
        <begin position="181"/>
        <end position="304"/>
    </location>
</feature>
<comment type="caution">
    <text evidence="7">The sequence shown here is derived from an EMBL/GenBank/DDBJ whole genome shotgun (WGS) entry which is preliminary data.</text>
</comment>
<evidence type="ECO:0000256" key="1">
    <source>
        <dbReference type="ARBA" id="ARBA00022741"/>
    </source>
</evidence>
<organism evidence="7 8">
    <name type="scientific">Williamsia marianensis</name>
    <dbReference type="NCBI Taxonomy" id="85044"/>
    <lineage>
        <taxon>Bacteria</taxon>
        <taxon>Bacillati</taxon>
        <taxon>Actinomycetota</taxon>
        <taxon>Actinomycetes</taxon>
        <taxon>Mycobacteriales</taxon>
        <taxon>Nocardiaceae</taxon>
        <taxon>Williamsia</taxon>
    </lineage>
</organism>
<comment type="caution">
    <text evidence="4">Lacks conserved residue(s) required for the propagation of feature annotation.</text>
</comment>
<keyword evidence="1 4" id="KW-0547">Nucleotide-binding</keyword>
<evidence type="ECO:0000259" key="6">
    <source>
        <dbReference type="Pfam" id="PF22740"/>
    </source>
</evidence>
<dbReference type="PANTHER" id="PTHR30448:SF0">
    <property type="entry name" value="RNASE ADAPTER PROTEIN RAPZ"/>
    <property type="match status" value="1"/>
</dbReference>
<sequence>MRQVSESQAGTTTGAPGLTEVLLVTGLSGAGSSTVANLLEDAGWYVVDNVPHTLIRSMVDVARRDDSAISRMAIVMRIQIDSYASALDALRSELAVTGVDPKVVFIEASDQVLVQRFEQVRRRHPLQGNGTLISAIATERAMLAAVKERADLVIDTSNLSVARLRVIIEGAYANASVADVSVVVESFGFKYGLPIDADMVADVRFLPNPHWVPELRDHNGLEAPVRDYVLGQEGADEFLEKYEQILRLVGAGYRREGKRYMTVAIGCTGGKHRSVAMSEAIAARLSCPADGAAAFAVRVAHRDLGRE</sequence>
<dbReference type="PIRSF" id="PIRSF005052">
    <property type="entry name" value="P-loopkin"/>
    <property type="match status" value="1"/>
</dbReference>
<evidence type="ECO:0000256" key="2">
    <source>
        <dbReference type="ARBA" id="ARBA00022840"/>
    </source>
</evidence>
<reference evidence="7 8" key="1">
    <citation type="submission" date="2017-10" db="EMBL/GenBank/DDBJ databases">
        <title>The draft genome sequence of Williamsia sp. BULT 1.1 isolated from the semi-arid grassland soils from South Africa.</title>
        <authorList>
            <person name="Kabwe M.H."/>
            <person name="Govender N."/>
            <person name="Mutseka Lunga P."/>
            <person name="Vikram S."/>
            <person name="Makhalanyane T.P."/>
        </authorList>
    </citation>
    <scope>NUCLEOTIDE SEQUENCE [LARGE SCALE GENOMIC DNA]</scope>
    <source>
        <strain evidence="7 8">BULT 1.1</strain>
    </source>
</reference>
<dbReference type="Pfam" id="PF22740">
    <property type="entry name" value="PapZ_C"/>
    <property type="match status" value="1"/>
</dbReference>
<dbReference type="InterPro" id="IPR053931">
    <property type="entry name" value="RapZ_C"/>
</dbReference>
<dbReference type="InterPro" id="IPR053930">
    <property type="entry name" value="RapZ-like_N"/>
</dbReference>
<proteinExistence type="inferred from homology"/>